<accession>A0ABT3MT44</accession>
<gene>
    <name evidence="4" type="ORF">NX722_07650</name>
</gene>
<dbReference type="EMBL" id="JAPFCC010000001">
    <property type="protein sequence ID" value="MCW7552522.1"/>
    <property type="molecule type" value="Genomic_DNA"/>
</dbReference>
<dbReference type="Proteomes" id="UP001209854">
    <property type="component" value="Unassembled WGS sequence"/>
</dbReference>
<sequence length="616" mass="70946">MKTALCYLCILCASTLFLSNPLFTPLSTPLFTPLRADDSVTRSHALSVYDQFKHPEHFTHFDYANPQAPKGGTLRKAATGSFDTFNTFAPKGNWAAESYILYDTLMVRAGDEPYTVYGLIAQSIEYPKDLTWVAYNIHPEARFHDNAPITAEDVVYTFKALKEKGPPHYRHLYADVTSVKATSRLRVEFRFSRPQGKHLLLRLSQLRVLPKHFWTRPKHDIGNADLTVPLASGPFKIKDFEAGRHVTYERVKHYWAKDLPVNKGRHNFDEIRVDYYRDGQIALEAFKQGAYDLRVDGNPKNWAEGYKGNRLKNGDIIQEAVPNKTLGMRAFVFNLRKARFADRRLRQAISLALDFQWINKHLFFDIYKQAYSLFSNSELAADTLPSAKEIELLSPWRKDLPEEVFTRVYQPPTTDGSGNWRNNQRQALKLLKEAGWQLRNGKLVHQKTGEPMEFEILLSQPEFERFVLPFANNLKALGIHARVSTIDTSQYINRLREFDFDMVIHGFYPGISPSTELKSFWGSESARARSGKNISGISLPVLDALIEKSVKTQSRSELVDIARALDRVVLWHHAVIPQWYLPYWPFIYKKGLKHPKTAPDYASGLDTWWWESRSRK</sequence>
<comment type="caution">
    <text evidence="4">The sequence shown here is derived from an EMBL/GenBank/DDBJ whole genome shotgun (WGS) entry which is preliminary data.</text>
</comment>
<dbReference type="PANTHER" id="PTHR30290:SF64">
    <property type="entry name" value="ABC TRANSPORTER PERIPLASMIC BINDING PROTEIN"/>
    <property type="match status" value="1"/>
</dbReference>
<evidence type="ECO:0000313" key="4">
    <source>
        <dbReference type="EMBL" id="MCW7552522.1"/>
    </source>
</evidence>
<name>A0ABT3MT44_9GAMM</name>
<dbReference type="CDD" id="cd08497">
    <property type="entry name" value="MbnE-like"/>
    <property type="match status" value="1"/>
</dbReference>
<feature type="domain" description="Solute-binding protein family 5" evidence="3">
    <location>
        <begin position="116"/>
        <end position="522"/>
    </location>
</feature>
<dbReference type="InterPro" id="IPR039424">
    <property type="entry name" value="SBP_5"/>
</dbReference>
<protein>
    <submittedName>
        <fullName evidence="4">Extracellular solute-binding protein</fullName>
    </submittedName>
</protein>
<proteinExistence type="predicted"/>
<reference evidence="4 5" key="1">
    <citation type="submission" date="2022-10" db="EMBL/GenBank/DDBJ databases">
        <title>High-quality genome sequences of two octocoral-associated bacteria, Endozoicomonas euniceicola EF212 and Endozoicomonas gorgoniicola PS125.</title>
        <authorList>
            <person name="Chiou Y.-J."/>
            <person name="Chen Y.-H."/>
        </authorList>
    </citation>
    <scope>NUCLEOTIDE SEQUENCE [LARGE SCALE GENOMIC DNA]</scope>
    <source>
        <strain evidence="4 5">PS125</strain>
    </source>
</reference>
<dbReference type="InterPro" id="IPR030678">
    <property type="entry name" value="Peptide/Ni-bd"/>
</dbReference>
<evidence type="ECO:0000313" key="5">
    <source>
        <dbReference type="Proteomes" id="UP001209854"/>
    </source>
</evidence>
<organism evidence="4 5">
    <name type="scientific">Endozoicomonas gorgoniicola</name>
    <dbReference type="NCBI Taxonomy" id="1234144"/>
    <lineage>
        <taxon>Bacteria</taxon>
        <taxon>Pseudomonadati</taxon>
        <taxon>Pseudomonadota</taxon>
        <taxon>Gammaproteobacteria</taxon>
        <taxon>Oceanospirillales</taxon>
        <taxon>Endozoicomonadaceae</taxon>
        <taxon>Endozoicomonas</taxon>
    </lineage>
</organism>
<feature type="chain" id="PRO_5047451423" evidence="2">
    <location>
        <begin position="19"/>
        <end position="616"/>
    </location>
</feature>
<dbReference type="RefSeq" id="WP_262567475.1">
    <property type="nucleotide sequence ID" value="NZ_JAPFCC010000001.1"/>
</dbReference>
<dbReference type="Gene3D" id="3.10.105.10">
    <property type="entry name" value="Dipeptide-binding Protein, Domain 3"/>
    <property type="match status" value="1"/>
</dbReference>
<dbReference type="Gene3D" id="3.40.190.10">
    <property type="entry name" value="Periplasmic binding protein-like II"/>
    <property type="match status" value="1"/>
</dbReference>
<dbReference type="SUPFAM" id="SSF53850">
    <property type="entry name" value="Periplasmic binding protein-like II"/>
    <property type="match status" value="1"/>
</dbReference>
<keyword evidence="5" id="KW-1185">Reference proteome</keyword>
<keyword evidence="1 2" id="KW-0732">Signal</keyword>
<evidence type="ECO:0000256" key="1">
    <source>
        <dbReference type="ARBA" id="ARBA00022729"/>
    </source>
</evidence>
<dbReference type="Pfam" id="PF00496">
    <property type="entry name" value="SBP_bac_5"/>
    <property type="match status" value="1"/>
</dbReference>
<dbReference type="PANTHER" id="PTHR30290">
    <property type="entry name" value="PERIPLASMIC BINDING COMPONENT OF ABC TRANSPORTER"/>
    <property type="match status" value="1"/>
</dbReference>
<dbReference type="PIRSF" id="PIRSF002741">
    <property type="entry name" value="MppA"/>
    <property type="match status" value="1"/>
</dbReference>
<evidence type="ECO:0000256" key="2">
    <source>
        <dbReference type="SAM" id="SignalP"/>
    </source>
</evidence>
<dbReference type="InterPro" id="IPR000914">
    <property type="entry name" value="SBP_5_dom"/>
</dbReference>
<feature type="signal peptide" evidence="2">
    <location>
        <begin position="1"/>
        <end position="18"/>
    </location>
</feature>
<evidence type="ECO:0000259" key="3">
    <source>
        <dbReference type="Pfam" id="PF00496"/>
    </source>
</evidence>